<evidence type="ECO:0000313" key="2">
    <source>
        <dbReference type="EMBL" id="MDI1436353.1"/>
    </source>
</evidence>
<feature type="compositionally biased region" description="Pro residues" evidence="1">
    <location>
        <begin position="30"/>
        <end position="41"/>
    </location>
</feature>
<name>A0ABT6P729_9BACT</name>
<dbReference type="Proteomes" id="UP001160301">
    <property type="component" value="Unassembled WGS sequence"/>
</dbReference>
<protein>
    <submittedName>
        <fullName evidence="2">Uncharacterized protein</fullName>
    </submittedName>
</protein>
<dbReference type="RefSeq" id="WP_284721683.1">
    <property type="nucleotide sequence ID" value="NZ_JARZHI010000079.1"/>
</dbReference>
<evidence type="ECO:0000313" key="3">
    <source>
        <dbReference type="Proteomes" id="UP001160301"/>
    </source>
</evidence>
<comment type="caution">
    <text evidence="2">The sequence shown here is derived from an EMBL/GenBank/DDBJ whole genome shotgun (WGS) entry which is preliminary data.</text>
</comment>
<feature type="region of interest" description="Disordered" evidence="1">
    <location>
        <begin position="30"/>
        <end position="144"/>
    </location>
</feature>
<keyword evidence="3" id="KW-1185">Reference proteome</keyword>
<reference evidence="2 3" key="1">
    <citation type="submission" date="2023-04" db="EMBL/GenBank/DDBJ databases">
        <title>The genome sequence of Polyangium sorediatum DSM14670.</title>
        <authorList>
            <person name="Zhang X."/>
        </authorList>
    </citation>
    <scope>NUCLEOTIDE SEQUENCE [LARGE SCALE GENOMIC DNA]</scope>
    <source>
        <strain evidence="2 3">DSM 14670</strain>
    </source>
</reference>
<evidence type="ECO:0000256" key="1">
    <source>
        <dbReference type="SAM" id="MobiDB-lite"/>
    </source>
</evidence>
<dbReference type="EMBL" id="JARZHI010000079">
    <property type="protein sequence ID" value="MDI1436353.1"/>
    <property type="molecule type" value="Genomic_DNA"/>
</dbReference>
<gene>
    <name evidence="2" type="ORF">QHF89_43010</name>
</gene>
<organism evidence="2 3">
    <name type="scientific">Polyangium sorediatum</name>
    <dbReference type="NCBI Taxonomy" id="889274"/>
    <lineage>
        <taxon>Bacteria</taxon>
        <taxon>Pseudomonadati</taxon>
        <taxon>Myxococcota</taxon>
        <taxon>Polyangia</taxon>
        <taxon>Polyangiales</taxon>
        <taxon>Polyangiaceae</taxon>
        <taxon>Polyangium</taxon>
    </lineage>
</organism>
<feature type="compositionally biased region" description="Pro residues" evidence="1">
    <location>
        <begin position="85"/>
        <end position="138"/>
    </location>
</feature>
<feature type="compositionally biased region" description="Low complexity" evidence="1">
    <location>
        <begin position="72"/>
        <end position="84"/>
    </location>
</feature>
<proteinExistence type="predicted"/>
<sequence length="437" mass="44279">MVKERGRELGAGVIALLAHVLFLSVAPRAPAPGAEPLPPRVEPSADTTVDIEEESPPGAVTRAPAPAPEQAPTPEAARVAVRAPAPVPAPAPESAPAPAPESAPAPAPESAPAPAPESAPAPAPEPAPAPTPAAPSPPVDEYGGAPAPAPVVGALPGLGSPVWAVPGVVPGAPAARPAPTTIEAPRPVDSDIASRVIAGTLHNKDKSNGIDVPAAGVVASTIASAVRASAVKDARATFEVKLDAQGKVEGVRLVSTTDANANHWTGVVEAVKSGLSARSLQMGPDKQGVTVVVKIESKVQYPAGSVVKGEIRPLCANEVIEQIAQAVQDGMSAGGGGYTRGVRDDTGRFIPYSDLDEERKRLFCIPIGIAGGGDLSNFGGAHMYNVVSSSFTIKRAGEQALPADTPLPVDRSAPWTPAAPGKTRPPPPPKKKKKKKR</sequence>
<accession>A0ABT6P729</accession>
<feature type="region of interest" description="Disordered" evidence="1">
    <location>
        <begin position="402"/>
        <end position="437"/>
    </location>
</feature>